<evidence type="ECO:0000256" key="1">
    <source>
        <dbReference type="ARBA" id="ARBA00008894"/>
    </source>
</evidence>
<evidence type="ECO:0000256" key="6">
    <source>
        <dbReference type="ARBA" id="ARBA00022821"/>
    </source>
</evidence>
<dbReference type="PROSITE" id="PS51391">
    <property type="entry name" value="CID"/>
    <property type="match status" value="1"/>
</dbReference>
<dbReference type="Gramene" id="BGIOSGA000221-TA">
    <property type="protein sequence ID" value="BGIOSGA000221-PA"/>
    <property type="gene ID" value="BGIOSGA000221"/>
</dbReference>
<feature type="region of interest" description="Disordered" evidence="8">
    <location>
        <begin position="784"/>
        <end position="804"/>
    </location>
</feature>
<dbReference type="GO" id="GO:0009626">
    <property type="term" value="P:plant-type hypersensitive response"/>
    <property type="evidence" value="ECO:0007669"/>
    <property type="project" value="UniProtKB-ARBA"/>
</dbReference>
<dbReference type="GO" id="GO:0002758">
    <property type="term" value="P:innate immune response-activating signaling pathway"/>
    <property type="evidence" value="ECO:0007669"/>
    <property type="project" value="UniProtKB-ARBA"/>
</dbReference>
<comment type="similarity">
    <text evidence="1">Belongs to the disease resistance NB-LRR family.</text>
</comment>
<dbReference type="CDD" id="cd16981">
    <property type="entry name" value="CID_RPRD_like"/>
    <property type="match status" value="1"/>
</dbReference>
<keyword evidence="2" id="KW-0433">Leucine-rich repeat</keyword>
<dbReference type="CDD" id="cd14798">
    <property type="entry name" value="RX-CC_like"/>
    <property type="match status" value="1"/>
</dbReference>
<dbReference type="InterPro" id="IPR006569">
    <property type="entry name" value="CID_dom"/>
</dbReference>
<keyword evidence="6" id="KW-0611">Plant defense</keyword>
<dbReference type="InterPro" id="IPR002182">
    <property type="entry name" value="NB-ARC"/>
</dbReference>
<gene>
    <name evidence="10" type="ORF">OsI_04999</name>
</gene>
<dbReference type="FunFam" id="1.10.10.10:FF:000322">
    <property type="entry name" value="Probable disease resistance protein At1g63360"/>
    <property type="match status" value="1"/>
</dbReference>
<dbReference type="InterPro" id="IPR044974">
    <property type="entry name" value="Disease_R_plants"/>
</dbReference>
<evidence type="ECO:0000313" key="10">
    <source>
        <dbReference type="EMBL" id="EEC72068.1"/>
    </source>
</evidence>
<name>B8A8G5_ORYSI</name>
<dbReference type="GO" id="GO:0042742">
    <property type="term" value="P:defense response to bacterium"/>
    <property type="evidence" value="ECO:0007669"/>
    <property type="project" value="UniProtKB-ARBA"/>
</dbReference>
<dbReference type="InterPro" id="IPR042197">
    <property type="entry name" value="Apaf_helical"/>
</dbReference>
<dbReference type="SUPFAM" id="SSF52540">
    <property type="entry name" value="P-loop containing nucleoside triphosphate hydrolases"/>
    <property type="match status" value="1"/>
</dbReference>
<feature type="domain" description="CID" evidence="9">
    <location>
        <begin position="968"/>
        <end position="1104"/>
    </location>
</feature>
<reference evidence="10 11" key="1">
    <citation type="journal article" date="2005" name="PLoS Biol.">
        <title>The genomes of Oryza sativa: a history of duplications.</title>
        <authorList>
            <person name="Yu J."/>
            <person name="Wang J."/>
            <person name="Lin W."/>
            <person name="Li S."/>
            <person name="Li H."/>
            <person name="Zhou J."/>
            <person name="Ni P."/>
            <person name="Dong W."/>
            <person name="Hu S."/>
            <person name="Zeng C."/>
            <person name="Zhang J."/>
            <person name="Zhang Y."/>
            <person name="Li R."/>
            <person name="Xu Z."/>
            <person name="Li S."/>
            <person name="Li X."/>
            <person name="Zheng H."/>
            <person name="Cong L."/>
            <person name="Lin L."/>
            <person name="Yin J."/>
            <person name="Geng J."/>
            <person name="Li G."/>
            <person name="Shi J."/>
            <person name="Liu J."/>
            <person name="Lv H."/>
            <person name="Li J."/>
            <person name="Wang J."/>
            <person name="Deng Y."/>
            <person name="Ran L."/>
            <person name="Shi X."/>
            <person name="Wang X."/>
            <person name="Wu Q."/>
            <person name="Li C."/>
            <person name="Ren X."/>
            <person name="Wang J."/>
            <person name="Wang X."/>
            <person name="Li D."/>
            <person name="Liu D."/>
            <person name="Zhang X."/>
            <person name="Ji Z."/>
            <person name="Zhao W."/>
            <person name="Sun Y."/>
            <person name="Zhang Z."/>
            <person name="Bao J."/>
            <person name="Han Y."/>
            <person name="Dong L."/>
            <person name="Ji J."/>
            <person name="Chen P."/>
            <person name="Wu S."/>
            <person name="Liu J."/>
            <person name="Xiao Y."/>
            <person name="Bu D."/>
            <person name="Tan J."/>
            <person name="Yang L."/>
            <person name="Ye C."/>
            <person name="Zhang J."/>
            <person name="Xu J."/>
            <person name="Zhou Y."/>
            <person name="Yu Y."/>
            <person name="Zhang B."/>
            <person name="Zhuang S."/>
            <person name="Wei H."/>
            <person name="Liu B."/>
            <person name="Lei M."/>
            <person name="Yu H."/>
            <person name="Li Y."/>
            <person name="Xu H."/>
            <person name="Wei S."/>
            <person name="He X."/>
            <person name="Fang L."/>
            <person name="Zhang Z."/>
            <person name="Zhang Y."/>
            <person name="Huang X."/>
            <person name="Su Z."/>
            <person name="Tong W."/>
            <person name="Li J."/>
            <person name="Tong Z."/>
            <person name="Li S."/>
            <person name="Ye J."/>
            <person name="Wang L."/>
            <person name="Fang L."/>
            <person name="Lei T."/>
            <person name="Chen C."/>
            <person name="Chen H."/>
            <person name="Xu Z."/>
            <person name="Li H."/>
            <person name="Huang H."/>
            <person name="Zhang F."/>
            <person name="Xu H."/>
            <person name="Li N."/>
            <person name="Zhao C."/>
            <person name="Li S."/>
            <person name="Dong L."/>
            <person name="Huang Y."/>
            <person name="Li L."/>
            <person name="Xi Y."/>
            <person name="Qi Q."/>
            <person name="Li W."/>
            <person name="Zhang B."/>
            <person name="Hu W."/>
            <person name="Zhang Y."/>
            <person name="Tian X."/>
            <person name="Jiao Y."/>
            <person name="Liang X."/>
            <person name="Jin J."/>
            <person name="Gao L."/>
            <person name="Zheng W."/>
            <person name="Hao B."/>
            <person name="Liu S."/>
            <person name="Wang W."/>
            <person name="Yuan L."/>
            <person name="Cao M."/>
            <person name="McDermott J."/>
            <person name="Samudrala R."/>
            <person name="Wang J."/>
            <person name="Wong G.K."/>
            <person name="Yang H."/>
        </authorList>
    </citation>
    <scope>NUCLEOTIDE SEQUENCE [LARGE SCALE GENOMIC DNA]</scope>
    <source>
        <strain evidence="11">cv. 93-11</strain>
    </source>
</reference>
<evidence type="ECO:0000256" key="8">
    <source>
        <dbReference type="SAM" id="MobiDB-lite"/>
    </source>
</evidence>
<dbReference type="Pfam" id="PF04818">
    <property type="entry name" value="CID"/>
    <property type="match status" value="1"/>
</dbReference>
<evidence type="ECO:0000256" key="7">
    <source>
        <dbReference type="ARBA" id="ARBA00023054"/>
    </source>
</evidence>
<dbReference type="GO" id="GO:0043531">
    <property type="term" value="F:ADP binding"/>
    <property type="evidence" value="ECO:0007669"/>
    <property type="project" value="InterPro"/>
</dbReference>
<dbReference type="Proteomes" id="UP000007015">
    <property type="component" value="Chromosome 1"/>
</dbReference>
<evidence type="ECO:0000313" key="11">
    <source>
        <dbReference type="Proteomes" id="UP000007015"/>
    </source>
</evidence>
<sequence length="1104" mass="123124">MAETAITTVLAKVAELVAWEAAVLLEVGDDVRLLRDKLEWLHTFIRDADRRRRRRDDEFVAVWVRQTRDVAFEAEDALDDFLHRAARRHRQATPLAAVLPSCAAAAWPPRCAGQVALRHGLSGRIRQIRKRLDEISANRAAYNIEHTPSPAWATHPSAAAATALAAWDDLEEYTVGFDKYSNMLKEQLIDDAVTGRAIVSIVGESSIGKTTLGRKVYQSPEVRNHFEIRTWTVLPPKCRPADVLRDIYRQASSQLRRSPSSQQSVDDGCGGDAAVTACRPSGKDVGNMLFRNLTGRRYLVVVDGSIAASDWNSLRASLPDEGNGSRVVLITDMAGLEVVAYAAGPMHSRIELERLSPENTYEVFRRRVFGRGGDCPRQHRSRYYQKIFQITRGLPLSIVVLAGVLRSKELPAEWDEVMSQLVTAREPSSKNGNSRRIMSLAFDDLPHHLKSCFLYFAAMRESATVDAQRLVRLWVAEGFVRPRRGSTMEEVGQGYLKELISRCMVQLVDKDEFGVVQTVVVHDRLHAFAQDEAQEASFIESHDSTDVLAPATVRRLAVQNSSERYVHLSNALPKLRSVVCDLVDGRNGGGGGKCIQCTDLGFLHASKFLRVIDIHGLELKKLPNEIGSMIHIRYLGLQCGQLEKLPPSVSNLVNLQSLILKGRNAGHVLDVTAAFWRIATLRHVVAPFALPKVLGDLHSLQTLHGVQHLCWDTRRGGGGGNPLGTSTNLRSLELSGLHAKHAAALTAALESLDMLVHLMLDGESLPSTVFTIPSLRRLQSLKLRGSMDSPEGPGGGHDDDEATADDGVVRYIRPNLTRLSMWSTMVGQKFVDMLGELPSLAELTLMVAAFDGERLEFRDGRFRSLQKLKLGLPELEEWTVRAGAMASLARLTLFGCLKMRMLPEALAGIPELEEVVLYRMPIMVERIKKHGGEDHHKVKHVPVIQTIWFLTSGIWGILNAQARLHNMNAGFSPQILAQKLLKLNNSRQSIETLSHWCVFHYRHCRQVVETWESDFHSAPRERRVSLLYLANDIVQNSKKDSGRYVNEFWRVIPAALNDVFVNGDDFGRNVVQRLPAVRGHARVENKAKLLRGKQPSRHVGLVDE</sequence>
<dbReference type="SUPFAM" id="SSF48464">
    <property type="entry name" value="ENTH/VHS domain"/>
    <property type="match status" value="1"/>
</dbReference>
<dbReference type="Gene3D" id="1.10.8.430">
    <property type="entry name" value="Helical domain of apoptotic protease-activating factors"/>
    <property type="match status" value="1"/>
</dbReference>
<dbReference type="AlphaFoldDB" id="B8A8G5"/>
<keyword evidence="4" id="KW-0677">Repeat</keyword>
<dbReference type="GO" id="GO:0006397">
    <property type="term" value="P:mRNA processing"/>
    <property type="evidence" value="ECO:0007669"/>
    <property type="project" value="UniProtKB-KW"/>
</dbReference>
<evidence type="ECO:0000256" key="2">
    <source>
        <dbReference type="ARBA" id="ARBA00022614"/>
    </source>
</evidence>
<dbReference type="InterPro" id="IPR041118">
    <property type="entry name" value="Rx_N"/>
</dbReference>
<dbReference type="Pfam" id="PF00931">
    <property type="entry name" value="NB-ARC"/>
    <property type="match status" value="1"/>
</dbReference>
<dbReference type="Pfam" id="PF23598">
    <property type="entry name" value="LRR_14"/>
    <property type="match status" value="1"/>
</dbReference>
<dbReference type="Gene3D" id="3.40.50.300">
    <property type="entry name" value="P-loop containing nucleotide triphosphate hydrolases"/>
    <property type="match status" value="1"/>
</dbReference>
<keyword evidence="7" id="KW-0175">Coiled coil</keyword>
<evidence type="ECO:0000256" key="5">
    <source>
        <dbReference type="ARBA" id="ARBA00022741"/>
    </source>
</evidence>
<dbReference type="Gene3D" id="1.20.5.4130">
    <property type="match status" value="1"/>
</dbReference>
<organism evidence="10 11">
    <name type="scientific">Oryza sativa subsp. indica</name>
    <name type="common">Rice</name>
    <dbReference type="NCBI Taxonomy" id="39946"/>
    <lineage>
        <taxon>Eukaryota</taxon>
        <taxon>Viridiplantae</taxon>
        <taxon>Streptophyta</taxon>
        <taxon>Embryophyta</taxon>
        <taxon>Tracheophyta</taxon>
        <taxon>Spermatophyta</taxon>
        <taxon>Magnoliopsida</taxon>
        <taxon>Liliopsida</taxon>
        <taxon>Poales</taxon>
        <taxon>Poaceae</taxon>
        <taxon>BOP clade</taxon>
        <taxon>Oryzoideae</taxon>
        <taxon>Oryzeae</taxon>
        <taxon>Oryzinae</taxon>
        <taxon>Oryza</taxon>
        <taxon>Oryza sativa</taxon>
    </lineage>
</organism>
<protein>
    <recommendedName>
        <fullName evidence="9">CID domain-containing protein</fullName>
    </recommendedName>
</protein>
<dbReference type="SMART" id="SM00582">
    <property type="entry name" value="RPR"/>
    <property type="match status" value="1"/>
</dbReference>
<dbReference type="STRING" id="39946.B8A8G5"/>
<dbReference type="InterPro" id="IPR036388">
    <property type="entry name" value="WH-like_DNA-bd_sf"/>
</dbReference>
<evidence type="ECO:0000259" key="9">
    <source>
        <dbReference type="PROSITE" id="PS51391"/>
    </source>
</evidence>
<keyword evidence="11" id="KW-1185">Reference proteome</keyword>
<dbReference type="InterPro" id="IPR032675">
    <property type="entry name" value="LRR_dom_sf"/>
</dbReference>
<evidence type="ECO:0000256" key="3">
    <source>
        <dbReference type="ARBA" id="ARBA00022664"/>
    </source>
</evidence>
<dbReference type="EMBL" id="CM000126">
    <property type="protein sequence ID" value="EEC72068.1"/>
    <property type="molecule type" value="Genomic_DNA"/>
</dbReference>
<dbReference type="InterPro" id="IPR027417">
    <property type="entry name" value="P-loop_NTPase"/>
</dbReference>
<keyword evidence="3" id="KW-0507">mRNA processing</keyword>
<evidence type="ECO:0000256" key="4">
    <source>
        <dbReference type="ARBA" id="ARBA00022737"/>
    </source>
</evidence>
<dbReference type="PRINTS" id="PR00364">
    <property type="entry name" value="DISEASERSIST"/>
</dbReference>
<dbReference type="PANTHER" id="PTHR23155:SF1129">
    <property type="entry name" value="DISEASE RESISTANCE PROTEIN RPM1"/>
    <property type="match status" value="1"/>
</dbReference>
<dbReference type="InterPro" id="IPR008942">
    <property type="entry name" value="ENTH_VHS"/>
</dbReference>
<dbReference type="HOGENOM" id="CLU_000837_25_4_1"/>
<accession>B8A8G5</accession>
<keyword evidence="5" id="KW-0547">Nucleotide-binding</keyword>
<dbReference type="Pfam" id="PF23559">
    <property type="entry name" value="WHD_DRP"/>
    <property type="match status" value="1"/>
</dbReference>
<dbReference type="Gene3D" id="1.10.10.10">
    <property type="entry name" value="Winged helix-like DNA-binding domain superfamily/Winged helix DNA-binding domain"/>
    <property type="match status" value="1"/>
</dbReference>
<proteinExistence type="inferred from homology"/>
<dbReference type="Gene3D" id="3.80.10.10">
    <property type="entry name" value="Ribonuclease Inhibitor"/>
    <property type="match status" value="1"/>
</dbReference>
<dbReference type="InterPro" id="IPR058922">
    <property type="entry name" value="WHD_DRP"/>
</dbReference>
<dbReference type="Gene3D" id="1.25.40.90">
    <property type="match status" value="1"/>
</dbReference>
<dbReference type="PANTHER" id="PTHR23155">
    <property type="entry name" value="DISEASE RESISTANCE PROTEIN RP"/>
    <property type="match status" value="1"/>
</dbReference>
<dbReference type="GO" id="GO:0005634">
    <property type="term" value="C:nucleus"/>
    <property type="evidence" value="ECO:0007669"/>
    <property type="project" value="UniProtKB-ARBA"/>
</dbReference>
<dbReference type="Pfam" id="PF18052">
    <property type="entry name" value="Rx_N"/>
    <property type="match status" value="1"/>
</dbReference>
<dbReference type="InterPro" id="IPR038005">
    <property type="entry name" value="RX-like_CC"/>
</dbReference>
<dbReference type="InterPro" id="IPR055414">
    <property type="entry name" value="LRR_R13L4/SHOC2-like"/>
</dbReference>
<dbReference type="SUPFAM" id="SSF52058">
    <property type="entry name" value="L domain-like"/>
    <property type="match status" value="1"/>
</dbReference>
<dbReference type="OMA" id="NTYEVFR"/>